<dbReference type="PANTHER" id="PTHR33148:SF2">
    <property type="entry name" value="DUF4228 DOMAIN-CONTAINING PROTEIN"/>
    <property type="match status" value="1"/>
</dbReference>
<proteinExistence type="predicted"/>
<accession>A0AAD7PSA4</accession>
<evidence type="ECO:0000313" key="2">
    <source>
        <dbReference type="Proteomes" id="UP001163823"/>
    </source>
</evidence>
<dbReference type="Proteomes" id="UP001163823">
    <property type="component" value="Chromosome 6"/>
</dbReference>
<dbReference type="PANTHER" id="PTHR33148">
    <property type="entry name" value="PLASTID MOVEMENT IMPAIRED PROTEIN-RELATED"/>
    <property type="match status" value="1"/>
</dbReference>
<comment type="caution">
    <text evidence="1">The sequence shown here is derived from an EMBL/GenBank/DDBJ whole genome shotgun (WGS) entry which is preliminary data.</text>
</comment>
<dbReference type="EMBL" id="JARAOO010000006">
    <property type="protein sequence ID" value="KAJ7965264.1"/>
    <property type="molecule type" value="Genomic_DNA"/>
</dbReference>
<gene>
    <name evidence="1" type="ORF">O6P43_014937</name>
</gene>
<dbReference type="KEGG" id="qsa:O6P43_014937"/>
<protein>
    <submittedName>
        <fullName evidence="1">Uncharacterized protein</fullName>
    </submittedName>
</protein>
<name>A0AAD7PSA4_QUISA</name>
<dbReference type="InterPro" id="IPR025322">
    <property type="entry name" value="PADRE_dom"/>
</dbReference>
<organism evidence="1 2">
    <name type="scientific">Quillaja saponaria</name>
    <name type="common">Soap bark tree</name>
    <dbReference type="NCBI Taxonomy" id="32244"/>
    <lineage>
        <taxon>Eukaryota</taxon>
        <taxon>Viridiplantae</taxon>
        <taxon>Streptophyta</taxon>
        <taxon>Embryophyta</taxon>
        <taxon>Tracheophyta</taxon>
        <taxon>Spermatophyta</taxon>
        <taxon>Magnoliopsida</taxon>
        <taxon>eudicotyledons</taxon>
        <taxon>Gunneridae</taxon>
        <taxon>Pentapetalae</taxon>
        <taxon>rosids</taxon>
        <taxon>fabids</taxon>
        <taxon>Fabales</taxon>
        <taxon>Quillajaceae</taxon>
        <taxon>Quillaja</taxon>
    </lineage>
</organism>
<keyword evidence="2" id="KW-1185">Reference proteome</keyword>
<sequence length="162" mass="17811">MGNCFVHCIPSSESSISGYLAKQDRVVRVVKQDGKVMEFCRPTFVKDILMVFSASGIGISKEASDHLPPDYELKRGTLYYMLPSITMSSAGTSCPANTSYEGDTEQAGGIKRIKVVITKQQLQELVTKQISLEELLSQAKNSATYSADLPTNWKPKLDSIPE</sequence>
<evidence type="ECO:0000313" key="1">
    <source>
        <dbReference type="EMBL" id="KAJ7965264.1"/>
    </source>
</evidence>
<reference evidence="1" key="1">
    <citation type="journal article" date="2023" name="Science">
        <title>Elucidation of the pathway for biosynthesis of saponin adjuvants from the soapbark tree.</title>
        <authorList>
            <person name="Reed J."/>
            <person name="Orme A."/>
            <person name="El-Demerdash A."/>
            <person name="Owen C."/>
            <person name="Martin L.B.B."/>
            <person name="Misra R.C."/>
            <person name="Kikuchi S."/>
            <person name="Rejzek M."/>
            <person name="Martin A.C."/>
            <person name="Harkess A."/>
            <person name="Leebens-Mack J."/>
            <person name="Louveau T."/>
            <person name="Stephenson M.J."/>
            <person name="Osbourn A."/>
        </authorList>
    </citation>
    <scope>NUCLEOTIDE SEQUENCE</scope>
    <source>
        <strain evidence="1">S10</strain>
    </source>
</reference>
<dbReference type="AlphaFoldDB" id="A0AAD7PSA4"/>
<dbReference type="Pfam" id="PF14009">
    <property type="entry name" value="PADRE"/>
    <property type="match status" value="1"/>
</dbReference>